<dbReference type="PANTHER" id="PTHR24362:SF309">
    <property type="entry name" value="PROTEIN KINASE DOMAIN-CONTAINING PROTEIN"/>
    <property type="match status" value="1"/>
</dbReference>
<dbReference type="CDD" id="cd00180">
    <property type="entry name" value="PKc"/>
    <property type="match status" value="1"/>
</dbReference>
<evidence type="ECO:0000313" key="2">
    <source>
        <dbReference type="EMBL" id="CAD8160325.1"/>
    </source>
</evidence>
<dbReference type="GO" id="GO:0004672">
    <property type="term" value="F:protein kinase activity"/>
    <property type="evidence" value="ECO:0007669"/>
    <property type="project" value="InterPro"/>
</dbReference>
<evidence type="ECO:0000313" key="3">
    <source>
        <dbReference type="Proteomes" id="UP000683925"/>
    </source>
</evidence>
<keyword evidence="3" id="KW-1185">Reference proteome</keyword>
<dbReference type="PROSITE" id="PS50011">
    <property type="entry name" value="PROTEIN_KINASE_DOM"/>
    <property type="match status" value="1"/>
</dbReference>
<protein>
    <recommendedName>
        <fullName evidence="1">Protein kinase domain-containing protein</fullName>
    </recommendedName>
</protein>
<feature type="domain" description="Protein kinase" evidence="1">
    <location>
        <begin position="2"/>
        <end position="262"/>
    </location>
</feature>
<dbReference type="GO" id="GO:0005524">
    <property type="term" value="F:ATP binding"/>
    <property type="evidence" value="ECO:0007669"/>
    <property type="project" value="InterPro"/>
</dbReference>
<organism evidence="2 3">
    <name type="scientific">Paramecium octaurelia</name>
    <dbReference type="NCBI Taxonomy" id="43137"/>
    <lineage>
        <taxon>Eukaryota</taxon>
        <taxon>Sar</taxon>
        <taxon>Alveolata</taxon>
        <taxon>Ciliophora</taxon>
        <taxon>Intramacronucleata</taxon>
        <taxon>Oligohymenophorea</taxon>
        <taxon>Peniculida</taxon>
        <taxon>Parameciidae</taxon>
        <taxon>Paramecium</taxon>
    </lineage>
</organism>
<dbReference type="PANTHER" id="PTHR24362">
    <property type="entry name" value="SERINE/THREONINE-PROTEIN KINASE NEK"/>
    <property type="match status" value="1"/>
</dbReference>
<comment type="caution">
    <text evidence="2">The sequence shown here is derived from an EMBL/GenBank/DDBJ whole genome shotgun (WGS) entry which is preliminary data.</text>
</comment>
<accession>A0A8S1U5I8</accession>
<evidence type="ECO:0000259" key="1">
    <source>
        <dbReference type="PROSITE" id="PS50011"/>
    </source>
</evidence>
<dbReference type="AlphaFoldDB" id="A0A8S1U5I8"/>
<dbReference type="EMBL" id="CAJJDP010000038">
    <property type="protein sequence ID" value="CAD8160325.1"/>
    <property type="molecule type" value="Genomic_DNA"/>
</dbReference>
<name>A0A8S1U5I8_PAROT</name>
<dbReference type="OMA" id="VNSIHRM"/>
<dbReference type="PROSITE" id="PS00108">
    <property type="entry name" value="PROTEIN_KINASE_ST"/>
    <property type="match status" value="1"/>
</dbReference>
<gene>
    <name evidence="2" type="ORF">POCTA_138.1.T0380115</name>
</gene>
<dbReference type="FunFam" id="1.10.510.10:FF:000810">
    <property type="entry name" value="Uncharacterized protein"/>
    <property type="match status" value="1"/>
</dbReference>
<dbReference type="OrthoDB" id="10252171at2759"/>
<dbReference type="InterPro" id="IPR008271">
    <property type="entry name" value="Ser/Thr_kinase_AS"/>
</dbReference>
<proteinExistence type="predicted"/>
<dbReference type="InterPro" id="IPR000719">
    <property type="entry name" value="Prot_kinase_dom"/>
</dbReference>
<sequence length="273" mass="31457">MHSKITLLSEGSSSNVFLTEDPNYVMKEFKSSHPNSSRLKEAQILELLKGEFVVKLITFTDNYLILERLQSQDLFEVVKSKNLNLQILKEICKTLIRIVNSIHRMHVVHRDIKLENILIDKAGRLVLCDFGFAELLTSCTVKRTVGTQSYMPPELHQESLLGGLNSENINTQILIKSDVFSLGVTVFQIILGFQPFVSTKPSANCKLWKLMLQKKWPQYWALVQKLSQLQIDPLTQNFLEQFLQPDFTSRCSLDEIYCHPFLNDVKEDVHLIF</sequence>
<reference evidence="2" key="1">
    <citation type="submission" date="2021-01" db="EMBL/GenBank/DDBJ databases">
        <authorList>
            <consortium name="Genoscope - CEA"/>
            <person name="William W."/>
        </authorList>
    </citation>
    <scope>NUCLEOTIDE SEQUENCE</scope>
</reference>
<dbReference type="Pfam" id="PF00069">
    <property type="entry name" value="Pkinase"/>
    <property type="match status" value="1"/>
</dbReference>
<dbReference type="Proteomes" id="UP000683925">
    <property type="component" value="Unassembled WGS sequence"/>
</dbReference>
<dbReference type="SMART" id="SM00220">
    <property type="entry name" value="S_TKc"/>
    <property type="match status" value="1"/>
</dbReference>